<dbReference type="InterPro" id="IPR057264">
    <property type="entry name" value="Ribosomal_uL24_C"/>
</dbReference>
<evidence type="ECO:0000256" key="7">
    <source>
        <dbReference type="ARBA" id="ARBA00023274"/>
    </source>
</evidence>
<dbReference type="GO" id="GO:0005840">
    <property type="term" value="C:ribosome"/>
    <property type="evidence" value="ECO:0007669"/>
    <property type="project" value="UniProtKB-KW"/>
</dbReference>
<organism evidence="12 13">
    <name type="scientific">Alkalibaculum sporogenes</name>
    <dbReference type="NCBI Taxonomy" id="2655001"/>
    <lineage>
        <taxon>Bacteria</taxon>
        <taxon>Bacillati</taxon>
        <taxon>Bacillota</taxon>
        <taxon>Clostridia</taxon>
        <taxon>Eubacteriales</taxon>
        <taxon>Eubacteriaceae</taxon>
        <taxon>Alkalibaculum</taxon>
    </lineage>
</organism>
<evidence type="ECO:0000256" key="3">
    <source>
        <dbReference type="ARBA" id="ARBA00011838"/>
    </source>
</evidence>
<keyword evidence="4 10" id="KW-0699">rRNA-binding</keyword>
<dbReference type="GO" id="GO:0019843">
    <property type="term" value="F:rRNA binding"/>
    <property type="evidence" value="ECO:0007669"/>
    <property type="project" value="UniProtKB-UniRule"/>
</dbReference>
<dbReference type="GO" id="GO:0006412">
    <property type="term" value="P:translation"/>
    <property type="evidence" value="ECO:0007669"/>
    <property type="project" value="UniProtKB-UniRule"/>
</dbReference>
<dbReference type="Proteomes" id="UP000440004">
    <property type="component" value="Unassembled WGS sequence"/>
</dbReference>
<keyword evidence="7 10" id="KW-0687">Ribonucleoprotein</keyword>
<sequence length="108" mass="11888">MGNKVHVKKDDMVMVNSGKSKGVKGKVLSVFPKENRVIVEGVNVVTKHMKPSQKVQQGGIIKQEGKIHASNVLLYCDSCKKGVRVGKKALEDGTKVRYCKKCGETFNK</sequence>
<evidence type="ECO:0000256" key="6">
    <source>
        <dbReference type="ARBA" id="ARBA00022980"/>
    </source>
</evidence>
<accession>A0A6A7K6G5</accession>
<keyword evidence="13" id="KW-1185">Reference proteome</keyword>
<reference evidence="12 13" key="1">
    <citation type="submission" date="2019-10" db="EMBL/GenBank/DDBJ databases">
        <title>Alkalibaculum tamaniensis sp.nov., a new alkaliphilic acetogen, isolated on methoxylated aromatics from a mud volcano.</title>
        <authorList>
            <person name="Khomyakova M.A."/>
            <person name="Merkel A.Y."/>
            <person name="Bonch-Osmolovskaya E.A."/>
            <person name="Slobodkin A.I."/>
        </authorList>
    </citation>
    <scope>NUCLEOTIDE SEQUENCE [LARGE SCALE GENOMIC DNA]</scope>
    <source>
        <strain evidence="12 13">M08DMB</strain>
    </source>
</reference>
<evidence type="ECO:0000256" key="10">
    <source>
        <dbReference type="HAMAP-Rule" id="MF_01326"/>
    </source>
</evidence>
<dbReference type="FunFam" id="2.30.30.30:FF:000004">
    <property type="entry name" value="50S ribosomal protein L24"/>
    <property type="match status" value="1"/>
</dbReference>
<dbReference type="EMBL" id="WHNX01000005">
    <property type="protein sequence ID" value="MPW25016.1"/>
    <property type="molecule type" value="Genomic_DNA"/>
</dbReference>
<dbReference type="InterPro" id="IPR041988">
    <property type="entry name" value="Ribosomal_uL24_KOW"/>
</dbReference>
<dbReference type="InterPro" id="IPR014722">
    <property type="entry name" value="Rib_uL2_dom2"/>
</dbReference>
<comment type="function">
    <text evidence="9 10">One of the proteins that surrounds the polypeptide exit tunnel on the outside of the subunit.</text>
</comment>
<feature type="domain" description="KOW" evidence="11">
    <location>
        <begin position="6"/>
        <end position="33"/>
    </location>
</feature>
<dbReference type="InterPro" id="IPR008991">
    <property type="entry name" value="Translation_prot_SH3-like_sf"/>
</dbReference>
<dbReference type="GO" id="GO:1990904">
    <property type="term" value="C:ribonucleoprotein complex"/>
    <property type="evidence" value="ECO:0007669"/>
    <property type="project" value="UniProtKB-KW"/>
</dbReference>
<dbReference type="SMART" id="SM00739">
    <property type="entry name" value="KOW"/>
    <property type="match status" value="1"/>
</dbReference>
<evidence type="ECO:0000256" key="2">
    <source>
        <dbReference type="ARBA" id="ARBA00010618"/>
    </source>
</evidence>
<dbReference type="NCBIfam" id="TIGR01079">
    <property type="entry name" value="rplX_bact"/>
    <property type="match status" value="1"/>
</dbReference>
<dbReference type="Gene3D" id="2.30.30.30">
    <property type="match status" value="1"/>
</dbReference>
<comment type="function">
    <text evidence="1 10">One of two assembly initiator proteins, it binds directly to the 5'-end of the 23S rRNA, where it nucleates assembly of the 50S subunit.</text>
</comment>
<keyword evidence="6 10" id="KW-0689">Ribosomal protein</keyword>
<dbReference type="CDD" id="cd06089">
    <property type="entry name" value="KOW_RPL26"/>
    <property type="match status" value="1"/>
</dbReference>
<evidence type="ECO:0000256" key="9">
    <source>
        <dbReference type="ARBA" id="ARBA00058688"/>
    </source>
</evidence>
<evidence type="ECO:0000259" key="11">
    <source>
        <dbReference type="SMART" id="SM00739"/>
    </source>
</evidence>
<evidence type="ECO:0000256" key="1">
    <source>
        <dbReference type="ARBA" id="ARBA00004072"/>
    </source>
</evidence>
<gene>
    <name evidence="10" type="primary">rplX</name>
    <name evidence="12" type="ORF">GC105_04330</name>
</gene>
<dbReference type="Pfam" id="PF17136">
    <property type="entry name" value="ribosomal_L24"/>
    <property type="match status" value="1"/>
</dbReference>
<dbReference type="SUPFAM" id="SSF50104">
    <property type="entry name" value="Translation proteins SH3-like domain"/>
    <property type="match status" value="1"/>
</dbReference>
<comment type="caution">
    <text evidence="12">The sequence shown here is derived from an EMBL/GenBank/DDBJ whole genome shotgun (WGS) entry which is preliminary data.</text>
</comment>
<dbReference type="PANTHER" id="PTHR12903">
    <property type="entry name" value="MITOCHONDRIAL RIBOSOMAL PROTEIN L24"/>
    <property type="match status" value="1"/>
</dbReference>
<protein>
    <recommendedName>
        <fullName evidence="8 10">Large ribosomal subunit protein uL24</fullName>
    </recommendedName>
</protein>
<dbReference type="HAMAP" id="MF_01326_B">
    <property type="entry name" value="Ribosomal_uL24_B"/>
    <property type="match status" value="1"/>
</dbReference>
<dbReference type="InterPro" id="IPR003256">
    <property type="entry name" value="Ribosomal_uL24"/>
</dbReference>
<evidence type="ECO:0000313" key="13">
    <source>
        <dbReference type="Proteomes" id="UP000440004"/>
    </source>
</evidence>
<evidence type="ECO:0000256" key="4">
    <source>
        <dbReference type="ARBA" id="ARBA00022730"/>
    </source>
</evidence>
<dbReference type="Pfam" id="PF00467">
    <property type="entry name" value="KOW"/>
    <property type="match status" value="1"/>
</dbReference>
<evidence type="ECO:0000256" key="5">
    <source>
        <dbReference type="ARBA" id="ARBA00022884"/>
    </source>
</evidence>
<keyword evidence="5 10" id="KW-0694">RNA-binding</keyword>
<dbReference type="InterPro" id="IPR005824">
    <property type="entry name" value="KOW"/>
</dbReference>
<dbReference type="GO" id="GO:0003735">
    <property type="term" value="F:structural constituent of ribosome"/>
    <property type="evidence" value="ECO:0007669"/>
    <property type="project" value="InterPro"/>
</dbReference>
<evidence type="ECO:0000256" key="8">
    <source>
        <dbReference type="ARBA" id="ARBA00035206"/>
    </source>
</evidence>
<comment type="similarity">
    <text evidence="2 10">Belongs to the universal ribosomal protein uL24 family.</text>
</comment>
<dbReference type="RefSeq" id="WP_152802086.1">
    <property type="nucleotide sequence ID" value="NZ_WHNX01000005.1"/>
</dbReference>
<dbReference type="AlphaFoldDB" id="A0A6A7K6G5"/>
<proteinExistence type="inferred from homology"/>
<comment type="subunit">
    <text evidence="3 10">Part of the 50S ribosomal subunit.</text>
</comment>
<evidence type="ECO:0000313" key="12">
    <source>
        <dbReference type="EMBL" id="MPW25016.1"/>
    </source>
</evidence>
<name>A0A6A7K6G5_9FIRM</name>